<dbReference type="Proteomes" id="UP000215027">
    <property type="component" value="Chromosome I"/>
</dbReference>
<evidence type="ECO:0000256" key="2">
    <source>
        <dbReference type="ARBA" id="ARBA00022491"/>
    </source>
</evidence>
<keyword evidence="10" id="KW-1185">Reference proteome</keyword>
<dbReference type="NCBIfam" id="NF003995">
    <property type="entry name" value="PRK05472.2-4"/>
    <property type="match status" value="1"/>
</dbReference>
<name>A0A160T236_9CHLR</name>
<dbReference type="NCBIfam" id="NF003994">
    <property type="entry name" value="PRK05472.2-3"/>
    <property type="match status" value="1"/>
</dbReference>
<dbReference type="Gene3D" id="3.40.50.720">
    <property type="entry name" value="NAD(P)-binding Rossmann-like Domain"/>
    <property type="match status" value="1"/>
</dbReference>
<dbReference type="SMART" id="SM00881">
    <property type="entry name" value="CoA_binding"/>
    <property type="match status" value="1"/>
</dbReference>
<dbReference type="InterPro" id="IPR036390">
    <property type="entry name" value="WH_DNA-bd_sf"/>
</dbReference>
<evidence type="ECO:0000313" key="9">
    <source>
        <dbReference type="EMBL" id="CUS03602.2"/>
    </source>
</evidence>
<dbReference type="InterPro" id="IPR009718">
    <property type="entry name" value="Rex_DNA-bd_C_dom"/>
</dbReference>
<keyword evidence="2 7" id="KW-0678">Repressor</keyword>
<feature type="binding site" evidence="7">
    <location>
        <begin position="90"/>
        <end position="95"/>
    </location>
    <ligand>
        <name>NAD(+)</name>
        <dbReference type="ChEBI" id="CHEBI:57540"/>
    </ligand>
</feature>
<keyword evidence="3 7" id="KW-0805">Transcription regulation</keyword>
<dbReference type="GO" id="GO:0045892">
    <property type="term" value="P:negative regulation of DNA-templated transcription"/>
    <property type="evidence" value="ECO:0007669"/>
    <property type="project" value="InterPro"/>
</dbReference>
<evidence type="ECO:0000313" key="10">
    <source>
        <dbReference type="Proteomes" id="UP000215027"/>
    </source>
</evidence>
<dbReference type="InterPro" id="IPR036388">
    <property type="entry name" value="WH-like_DNA-bd_sf"/>
</dbReference>
<dbReference type="SUPFAM" id="SSF51735">
    <property type="entry name" value="NAD(P)-binding Rossmann-fold domains"/>
    <property type="match status" value="1"/>
</dbReference>
<comment type="function">
    <text evidence="7">Modulates transcription in response to changes in cellular NADH/NAD(+) redox state.</text>
</comment>
<feature type="domain" description="CoA-binding" evidence="8">
    <location>
        <begin position="80"/>
        <end position="180"/>
    </location>
</feature>
<dbReference type="KEGG" id="pbf:CFX0092_A1724"/>
<accession>A0A160T236</accession>
<evidence type="ECO:0000256" key="3">
    <source>
        <dbReference type="ARBA" id="ARBA00023015"/>
    </source>
</evidence>
<dbReference type="NCBIfam" id="NF003992">
    <property type="entry name" value="PRK05472.2-1"/>
    <property type="match status" value="1"/>
</dbReference>
<dbReference type="Gene3D" id="1.10.10.10">
    <property type="entry name" value="Winged helix-like DNA-binding domain superfamily/Winged helix DNA-binding domain"/>
    <property type="match status" value="1"/>
</dbReference>
<evidence type="ECO:0000256" key="5">
    <source>
        <dbReference type="ARBA" id="ARBA00023125"/>
    </source>
</evidence>
<evidence type="ECO:0000256" key="4">
    <source>
        <dbReference type="ARBA" id="ARBA00023027"/>
    </source>
</evidence>
<proteinExistence type="inferred from homology"/>
<comment type="subunit">
    <text evidence="7">Homodimer.</text>
</comment>
<dbReference type="PANTHER" id="PTHR35786:SF1">
    <property type="entry name" value="REDOX-SENSING TRANSCRIPTIONAL REPRESSOR REX 1"/>
    <property type="match status" value="1"/>
</dbReference>
<dbReference type="InterPro" id="IPR058236">
    <property type="entry name" value="Rex_actinobacterial-type"/>
</dbReference>
<dbReference type="HAMAP" id="MF_01131">
    <property type="entry name" value="Rex"/>
    <property type="match status" value="1"/>
</dbReference>
<evidence type="ECO:0000259" key="8">
    <source>
        <dbReference type="SMART" id="SM00881"/>
    </source>
</evidence>
<protein>
    <recommendedName>
        <fullName evidence="7">Redox-sensing transcriptional repressor Rex</fullName>
    </recommendedName>
</protein>
<comment type="caution">
    <text evidence="7">Lacks conserved residue(s) required for the propagation of feature annotation.</text>
</comment>
<dbReference type="NCBIfam" id="NF003996">
    <property type="entry name" value="PRK05472.2-5"/>
    <property type="match status" value="1"/>
</dbReference>
<dbReference type="Pfam" id="PF02629">
    <property type="entry name" value="CoA_binding"/>
    <property type="match status" value="1"/>
</dbReference>
<dbReference type="InterPro" id="IPR003781">
    <property type="entry name" value="CoA-bd"/>
</dbReference>
<keyword evidence="1 7" id="KW-0963">Cytoplasm</keyword>
<dbReference type="GO" id="GO:0003700">
    <property type="term" value="F:DNA-binding transcription factor activity"/>
    <property type="evidence" value="ECO:0007669"/>
    <property type="project" value="UniProtKB-UniRule"/>
</dbReference>
<comment type="subcellular location">
    <subcellularLocation>
        <location evidence="7">Cytoplasm</location>
    </subcellularLocation>
</comment>
<organism evidence="9 10">
    <name type="scientific">Candidatus Promineifilum breve</name>
    <dbReference type="NCBI Taxonomy" id="1806508"/>
    <lineage>
        <taxon>Bacteria</taxon>
        <taxon>Bacillati</taxon>
        <taxon>Chloroflexota</taxon>
        <taxon>Ardenticatenia</taxon>
        <taxon>Candidatus Promineifilales</taxon>
        <taxon>Candidatus Promineifilaceae</taxon>
        <taxon>Candidatus Promineifilum</taxon>
    </lineage>
</organism>
<dbReference type="InterPro" id="IPR022876">
    <property type="entry name" value="Tscrpt_rep_Rex"/>
</dbReference>
<dbReference type="GO" id="GO:0005737">
    <property type="term" value="C:cytoplasm"/>
    <property type="evidence" value="ECO:0007669"/>
    <property type="project" value="UniProtKB-SubCell"/>
</dbReference>
<evidence type="ECO:0000256" key="6">
    <source>
        <dbReference type="ARBA" id="ARBA00023163"/>
    </source>
</evidence>
<dbReference type="GO" id="GO:0051775">
    <property type="term" value="P:response to redox state"/>
    <property type="evidence" value="ECO:0007669"/>
    <property type="project" value="InterPro"/>
</dbReference>
<dbReference type="SUPFAM" id="SSF46785">
    <property type="entry name" value="Winged helix' DNA-binding domain"/>
    <property type="match status" value="1"/>
</dbReference>
<gene>
    <name evidence="7 9" type="primary">rex</name>
    <name evidence="9" type="ORF">CFX0092_A1724</name>
</gene>
<evidence type="ECO:0000256" key="7">
    <source>
        <dbReference type="HAMAP-Rule" id="MF_01131"/>
    </source>
</evidence>
<dbReference type="PANTHER" id="PTHR35786">
    <property type="entry name" value="REDOX-SENSING TRANSCRIPTIONAL REPRESSOR REX"/>
    <property type="match status" value="1"/>
</dbReference>
<dbReference type="Pfam" id="PF06971">
    <property type="entry name" value="Put_DNA-bind_N"/>
    <property type="match status" value="1"/>
</dbReference>
<dbReference type="GO" id="GO:0003677">
    <property type="term" value="F:DNA binding"/>
    <property type="evidence" value="ECO:0007669"/>
    <property type="project" value="UniProtKB-UniRule"/>
</dbReference>
<comment type="similarity">
    <text evidence="7">Belongs to the transcriptional regulatory Rex family.</text>
</comment>
<dbReference type="EMBL" id="LN890655">
    <property type="protein sequence ID" value="CUS03602.2"/>
    <property type="molecule type" value="Genomic_DNA"/>
</dbReference>
<keyword evidence="5 7" id="KW-0238">DNA-binding</keyword>
<dbReference type="AlphaFoldDB" id="A0A160T236"/>
<dbReference type="NCBIfam" id="NF003993">
    <property type="entry name" value="PRK05472.2-2"/>
    <property type="match status" value="1"/>
</dbReference>
<keyword evidence="6 7" id="KW-0804">Transcription</keyword>
<reference evidence="9" key="1">
    <citation type="submission" date="2016-01" db="EMBL/GenBank/DDBJ databases">
        <authorList>
            <person name="Mcilroy J.S."/>
            <person name="Karst M S."/>
            <person name="Albertsen M."/>
        </authorList>
    </citation>
    <scope>NUCLEOTIDE SEQUENCE</scope>
    <source>
        <strain evidence="9">Cfx-K</strain>
    </source>
</reference>
<keyword evidence="4 7" id="KW-0520">NAD</keyword>
<dbReference type="InterPro" id="IPR036291">
    <property type="entry name" value="NAD(P)-bd_dom_sf"/>
</dbReference>
<evidence type="ECO:0000256" key="1">
    <source>
        <dbReference type="ARBA" id="ARBA00022490"/>
    </source>
</evidence>
<sequence>MDHTIPEIVIGRLPLYLRELSRMAGESGKIKTSSHELAQRLGISPAQIRKDLSHFGEFGKQGTGYHISYLIERLTDILHLNDEWPVALVGAGFLGQALASYRGFQRRGFAITCVFDSDPAKVGVKAGGLVVQDAATMATRLREAGIRIAILAVPADAAQATADALVAAGVGAILSYAPVSLTVPPGVSVSYSDPVVQLQQMTYHLSIENE</sequence>